<dbReference type="InterPro" id="IPR016024">
    <property type="entry name" value="ARM-type_fold"/>
</dbReference>
<dbReference type="SMART" id="SM00515">
    <property type="entry name" value="eIF5C"/>
    <property type="match status" value="1"/>
</dbReference>
<dbReference type="InterPro" id="IPR016189">
    <property type="entry name" value="Transl_init_fac_IF2/IF5_N"/>
</dbReference>
<comment type="similarity">
    <text evidence="1">Belongs to the eIF-2-beta/eIF-5 family.</text>
</comment>
<feature type="compositionally biased region" description="Acidic residues" evidence="6">
    <location>
        <begin position="168"/>
        <end position="178"/>
    </location>
</feature>
<dbReference type="Pfam" id="PF02020">
    <property type="entry name" value="W2"/>
    <property type="match status" value="1"/>
</dbReference>
<dbReference type="PROSITE" id="PS51363">
    <property type="entry name" value="W2"/>
    <property type="match status" value="1"/>
</dbReference>
<dbReference type="GO" id="GO:0003743">
    <property type="term" value="F:translation initiation factor activity"/>
    <property type="evidence" value="ECO:0007669"/>
    <property type="project" value="UniProtKB-KW"/>
</dbReference>
<evidence type="ECO:0000256" key="6">
    <source>
        <dbReference type="SAM" id="MobiDB-lite"/>
    </source>
</evidence>
<feature type="domain" description="W2" evidence="7">
    <location>
        <begin position="241"/>
        <end position="405"/>
    </location>
</feature>
<dbReference type="Gene3D" id="2.20.25.350">
    <property type="match status" value="1"/>
</dbReference>
<dbReference type="GO" id="GO:0005092">
    <property type="term" value="F:GDP-dissociation inhibitor activity"/>
    <property type="evidence" value="ECO:0007669"/>
    <property type="project" value="TreeGrafter"/>
</dbReference>
<dbReference type="Proteomes" id="UP000245946">
    <property type="component" value="Unassembled WGS sequence"/>
</dbReference>
<dbReference type="CDD" id="cd11561">
    <property type="entry name" value="W2_eIF5"/>
    <property type="match status" value="1"/>
</dbReference>
<dbReference type="STRING" id="58919.A0A316Z2B9"/>
<dbReference type="SUPFAM" id="SSF75689">
    <property type="entry name" value="Zinc-binding domain of translation initiation factor 2 beta"/>
    <property type="match status" value="1"/>
</dbReference>
<evidence type="ECO:0000256" key="2">
    <source>
        <dbReference type="ARBA" id="ARBA00022540"/>
    </source>
</evidence>
<protein>
    <recommendedName>
        <fullName evidence="7">W2 domain-containing protein</fullName>
    </recommendedName>
</protein>
<organism evidence="8 9">
    <name type="scientific">Tilletiopsis washingtonensis</name>
    <dbReference type="NCBI Taxonomy" id="58919"/>
    <lineage>
        <taxon>Eukaryota</taxon>
        <taxon>Fungi</taxon>
        <taxon>Dikarya</taxon>
        <taxon>Basidiomycota</taxon>
        <taxon>Ustilaginomycotina</taxon>
        <taxon>Exobasidiomycetes</taxon>
        <taxon>Entylomatales</taxon>
        <taxon>Entylomatales incertae sedis</taxon>
        <taxon>Tilletiopsis</taxon>
    </lineage>
</organism>
<dbReference type="SUPFAM" id="SSF100966">
    <property type="entry name" value="Translation initiation factor 2 beta, aIF2beta, N-terminal domain"/>
    <property type="match status" value="1"/>
</dbReference>
<dbReference type="GeneID" id="37270981"/>
<accession>A0A316Z2B9</accession>
<sequence length="411" mass="44998">MAVVNIRRDVDDKFYRYRMPLLQTKIEGRGNGIKTVIPNMSDIARALSRPPTYPTKFFGCELGAQTTFDEKADRYIVNGAHQADALRKLLDDFIAKFVLCGSCKNPETDLKIMKDGMILRDCKACGKRSDVDMRHKLTTFITKNPPPKKAKGAKGAGKAAGQSVEAQGGDDDDAKSDEDDFTAKINADAKDMPKANEAEDDADDVQWSVDTSDEAVKARAAAALASSLKANLVLGDDDEGEDDENSPYNQFGTWLLANRTGGSEGRTDLASAEVYKKAVELGIEKKHKAVQVLIQGLISEDAAKDVEKYGAVIVKMTSSEKHQKSLLGGVERLAGVTYPELVPNGVPKVLMALYQLDALDEEVVQTWGTHVSKKYVDKETSKRVRKAAAPFLEWLAEADDDDEEDSDLDDL</sequence>
<dbReference type="RefSeq" id="XP_025595513.1">
    <property type="nucleotide sequence ID" value="XM_025743437.1"/>
</dbReference>
<dbReference type="GO" id="GO:0005525">
    <property type="term" value="F:GTP binding"/>
    <property type="evidence" value="ECO:0007669"/>
    <property type="project" value="UniProtKB-KW"/>
</dbReference>
<evidence type="ECO:0000256" key="1">
    <source>
        <dbReference type="ARBA" id="ARBA00010397"/>
    </source>
</evidence>
<dbReference type="FunFam" id="1.25.40.180:FF:000031">
    <property type="entry name" value="Eukaryotic translation initiation factor 5"/>
    <property type="match status" value="1"/>
</dbReference>
<dbReference type="Gene3D" id="3.30.30.170">
    <property type="match status" value="1"/>
</dbReference>
<evidence type="ECO:0000259" key="7">
    <source>
        <dbReference type="PROSITE" id="PS51363"/>
    </source>
</evidence>
<dbReference type="GO" id="GO:0005829">
    <property type="term" value="C:cytosol"/>
    <property type="evidence" value="ECO:0007669"/>
    <property type="project" value="TreeGrafter"/>
</dbReference>
<evidence type="ECO:0000256" key="4">
    <source>
        <dbReference type="ARBA" id="ARBA00022917"/>
    </source>
</evidence>
<dbReference type="GO" id="GO:0001732">
    <property type="term" value="P:formation of cytoplasmic translation initiation complex"/>
    <property type="evidence" value="ECO:0007669"/>
    <property type="project" value="TreeGrafter"/>
</dbReference>
<dbReference type="SMART" id="SM00653">
    <property type="entry name" value="eIF2B_5"/>
    <property type="match status" value="1"/>
</dbReference>
<evidence type="ECO:0000256" key="5">
    <source>
        <dbReference type="ARBA" id="ARBA00023134"/>
    </source>
</evidence>
<dbReference type="FunFam" id="3.30.30.170:FF:000002">
    <property type="entry name" value="Eukaryotic translation initiation factor 5"/>
    <property type="match status" value="1"/>
</dbReference>
<keyword evidence="4" id="KW-0648">Protein biosynthesis</keyword>
<dbReference type="FunFam" id="2.20.25.350:FF:000001">
    <property type="entry name" value="Eukaryotic translation initiation factor 5"/>
    <property type="match status" value="1"/>
</dbReference>
<dbReference type="AlphaFoldDB" id="A0A316Z2B9"/>
<dbReference type="OrthoDB" id="10250831at2759"/>
<dbReference type="InterPro" id="IPR002735">
    <property type="entry name" value="Transl_init_fac_IF2/IF5_dom"/>
</dbReference>
<dbReference type="Gene3D" id="1.25.40.180">
    <property type="match status" value="1"/>
</dbReference>
<gene>
    <name evidence="8" type="ORF">FA09DRAFT_332392</name>
</gene>
<proteinExistence type="inferred from homology"/>
<feature type="compositionally biased region" description="Basic and acidic residues" evidence="6">
    <location>
        <begin position="187"/>
        <end position="197"/>
    </location>
</feature>
<dbReference type="Pfam" id="PF01873">
    <property type="entry name" value="eIF-5_eIF-2B"/>
    <property type="match status" value="1"/>
</dbReference>
<name>A0A316Z2B9_9BASI</name>
<evidence type="ECO:0000256" key="3">
    <source>
        <dbReference type="ARBA" id="ARBA00022741"/>
    </source>
</evidence>
<keyword evidence="9" id="KW-1185">Reference proteome</keyword>
<dbReference type="SUPFAM" id="SSF48371">
    <property type="entry name" value="ARM repeat"/>
    <property type="match status" value="1"/>
</dbReference>
<dbReference type="PANTHER" id="PTHR23001:SF7">
    <property type="entry name" value="EUKARYOTIC TRANSLATION INITIATION FACTOR 5"/>
    <property type="match status" value="1"/>
</dbReference>
<feature type="region of interest" description="Disordered" evidence="6">
    <location>
        <begin position="185"/>
        <end position="204"/>
    </location>
</feature>
<dbReference type="PANTHER" id="PTHR23001">
    <property type="entry name" value="EUKARYOTIC TRANSLATION INITIATION FACTOR"/>
    <property type="match status" value="1"/>
</dbReference>
<keyword evidence="5" id="KW-0342">GTP-binding</keyword>
<dbReference type="GO" id="GO:0071074">
    <property type="term" value="F:eukaryotic initiation factor eIF2 binding"/>
    <property type="evidence" value="ECO:0007669"/>
    <property type="project" value="TreeGrafter"/>
</dbReference>
<keyword evidence="3" id="KW-0547">Nucleotide-binding</keyword>
<dbReference type="EMBL" id="KZ819306">
    <property type="protein sequence ID" value="PWN95234.1"/>
    <property type="molecule type" value="Genomic_DNA"/>
</dbReference>
<dbReference type="InterPro" id="IPR003307">
    <property type="entry name" value="W2_domain"/>
</dbReference>
<reference evidence="8 9" key="1">
    <citation type="journal article" date="2018" name="Mol. Biol. Evol.">
        <title>Broad Genomic Sampling Reveals a Smut Pathogenic Ancestry of the Fungal Clade Ustilaginomycotina.</title>
        <authorList>
            <person name="Kijpornyongpan T."/>
            <person name="Mondo S.J."/>
            <person name="Barry K."/>
            <person name="Sandor L."/>
            <person name="Lee J."/>
            <person name="Lipzen A."/>
            <person name="Pangilinan J."/>
            <person name="LaButti K."/>
            <person name="Hainaut M."/>
            <person name="Henrissat B."/>
            <person name="Grigoriev I.V."/>
            <person name="Spatafora J.W."/>
            <person name="Aime M.C."/>
        </authorList>
    </citation>
    <scope>NUCLEOTIDE SEQUENCE [LARGE SCALE GENOMIC DNA]</scope>
    <source>
        <strain evidence="8 9">MCA 4186</strain>
    </source>
</reference>
<evidence type="ECO:0000313" key="9">
    <source>
        <dbReference type="Proteomes" id="UP000245946"/>
    </source>
</evidence>
<keyword evidence="2" id="KW-0396">Initiation factor</keyword>
<dbReference type="InterPro" id="IPR045196">
    <property type="entry name" value="IF2/IF5"/>
</dbReference>
<feature type="region of interest" description="Disordered" evidence="6">
    <location>
        <begin position="141"/>
        <end position="178"/>
    </location>
</feature>
<dbReference type="InterPro" id="IPR016190">
    <property type="entry name" value="Transl_init_fac_IF2/IF5_Zn-bd"/>
</dbReference>
<evidence type="ECO:0000313" key="8">
    <source>
        <dbReference type="EMBL" id="PWN95234.1"/>
    </source>
</evidence>